<evidence type="ECO:0000256" key="10">
    <source>
        <dbReference type="ARBA" id="ARBA00054027"/>
    </source>
</evidence>
<dbReference type="GO" id="GO:0046656">
    <property type="term" value="P:folic acid biosynthetic process"/>
    <property type="evidence" value="ECO:0007669"/>
    <property type="project" value="UniProtKB-KW"/>
</dbReference>
<evidence type="ECO:0000256" key="11">
    <source>
        <dbReference type="ARBA" id="ARBA00069174"/>
    </source>
</evidence>
<dbReference type="RefSeq" id="WP_075609223.1">
    <property type="nucleotide sequence ID" value="NZ_CP052766.1"/>
</dbReference>
<dbReference type="Pfam" id="PF01063">
    <property type="entry name" value="Aminotran_4"/>
    <property type="match status" value="1"/>
</dbReference>
<dbReference type="InterPro" id="IPR036038">
    <property type="entry name" value="Aminotransferase-like"/>
</dbReference>
<evidence type="ECO:0000256" key="6">
    <source>
        <dbReference type="ARBA" id="ARBA00023239"/>
    </source>
</evidence>
<reference evidence="13 14" key="2">
    <citation type="submission" date="2020-04" db="EMBL/GenBank/DDBJ databases">
        <title>Complete genome sequence of Alteromonas pelagimontana 5.12T.</title>
        <authorList>
            <person name="Sinha R.K."/>
            <person name="Krishnan K.P."/>
            <person name="Kurian J.P."/>
        </authorList>
    </citation>
    <scope>NUCLEOTIDE SEQUENCE [LARGE SCALE GENOMIC DNA]</scope>
    <source>
        <strain evidence="13 14">5.12</strain>
    </source>
</reference>
<comment type="function">
    <text evidence="10">Involved in the biosynthesis of p-aminobenzoate (PABA), a precursor of tetrahydrofolate. Converts 4-amino-4-deoxychorismate into 4-aminobenzoate (PABA) and pyruvate.</text>
</comment>
<dbReference type="NCBIfam" id="TIGR03461">
    <property type="entry name" value="pabC_Proteo"/>
    <property type="match status" value="1"/>
</dbReference>
<dbReference type="SUPFAM" id="SSF56752">
    <property type="entry name" value="D-aminoacid aminotransferase-like PLP-dependent enzymes"/>
    <property type="match status" value="1"/>
</dbReference>
<evidence type="ECO:0000256" key="2">
    <source>
        <dbReference type="ARBA" id="ARBA00009320"/>
    </source>
</evidence>
<dbReference type="InterPro" id="IPR050571">
    <property type="entry name" value="Class-IV_PLP-Dep_Aminotrnsfr"/>
</dbReference>
<keyword evidence="4" id="KW-0663">Pyridoxal phosphate</keyword>
<evidence type="ECO:0000256" key="3">
    <source>
        <dbReference type="ARBA" id="ARBA00011738"/>
    </source>
</evidence>
<dbReference type="Proteomes" id="UP000219285">
    <property type="component" value="Chromosome"/>
</dbReference>
<dbReference type="Gene3D" id="3.30.470.10">
    <property type="match status" value="1"/>
</dbReference>
<evidence type="ECO:0000256" key="12">
    <source>
        <dbReference type="NCBIfam" id="TIGR03461"/>
    </source>
</evidence>
<dbReference type="InterPro" id="IPR043131">
    <property type="entry name" value="BCAT-like_N"/>
</dbReference>
<evidence type="ECO:0000313" key="14">
    <source>
        <dbReference type="Proteomes" id="UP000219285"/>
    </source>
</evidence>
<dbReference type="InterPro" id="IPR001544">
    <property type="entry name" value="Aminotrans_IV"/>
</dbReference>
<dbReference type="EMBL" id="CP052766">
    <property type="protein sequence ID" value="QJR79447.1"/>
    <property type="molecule type" value="Genomic_DNA"/>
</dbReference>
<dbReference type="PANTHER" id="PTHR42743:SF2">
    <property type="entry name" value="AMINODEOXYCHORISMATE LYASE"/>
    <property type="match status" value="1"/>
</dbReference>
<dbReference type="EC" id="4.1.3.38" evidence="8 12"/>
<keyword evidence="5" id="KW-0289">Folate biosynthesis</keyword>
<name>A0A6M4M8H8_9ALTE</name>
<dbReference type="NCBIfam" id="NF004761">
    <property type="entry name" value="PRK06092.1"/>
    <property type="match status" value="1"/>
</dbReference>
<dbReference type="InterPro" id="IPR043132">
    <property type="entry name" value="BCAT-like_C"/>
</dbReference>
<dbReference type="GO" id="GO:0008153">
    <property type="term" value="P:4-aminobenzoate biosynthetic process"/>
    <property type="evidence" value="ECO:0007669"/>
    <property type="project" value="UniProtKB-UniRule"/>
</dbReference>
<dbReference type="GO" id="GO:0030170">
    <property type="term" value="F:pyridoxal phosphate binding"/>
    <property type="evidence" value="ECO:0007669"/>
    <property type="project" value="InterPro"/>
</dbReference>
<dbReference type="GO" id="GO:0008696">
    <property type="term" value="F:4-amino-4-deoxychorismate lyase activity"/>
    <property type="evidence" value="ECO:0007669"/>
    <property type="project" value="UniProtKB-UniRule"/>
</dbReference>
<evidence type="ECO:0000256" key="4">
    <source>
        <dbReference type="ARBA" id="ARBA00022898"/>
    </source>
</evidence>
<dbReference type="Gene3D" id="3.20.10.10">
    <property type="entry name" value="D-amino Acid Aminotransferase, subunit A, domain 2"/>
    <property type="match status" value="1"/>
</dbReference>
<evidence type="ECO:0000256" key="8">
    <source>
        <dbReference type="ARBA" id="ARBA00035676"/>
    </source>
</evidence>
<dbReference type="KEGG" id="apel:CA267_000855"/>
<proteinExistence type="inferred from homology"/>
<gene>
    <name evidence="13" type="primary">pabC</name>
    <name evidence="13" type="ORF">CA267_000855</name>
</gene>
<dbReference type="AlphaFoldDB" id="A0A6M4M8H8"/>
<evidence type="ECO:0000313" key="13">
    <source>
        <dbReference type="EMBL" id="QJR79447.1"/>
    </source>
</evidence>
<comment type="catalytic activity">
    <reaction evidence="9">
        <text>4-amino-4-deoxychorismate = 4-aminobenzoate + pyruvate + H(+)</text>
        <dbReference type="Rhea" id="RHEA:16201"/>
        <dbReference type="ChEBI" id="CHEBI:15361"/>
        <dbReference type="ChEBI" id="CHEBI:15378"/>
        <dbReference type="ChEBI" id="CHEBI:17836"/>
        <dbReference type="ChEBI" id="CHEBI:58406"/>
        <dbReference type="EC" id="4.1.3.38"/>
    </reaction>
</comment>
<protein>
    <recommendedName>
        <fullName evidence="11 12">Aminodeoxychorismate lyase</fullName>
        <ecNumber evidence="8 12">4.1.3.38</ecNumber>
    </recommendedName>
</protein>
<evidence type="ECO:0000256" key="9">
    <source>
        <dbReference type="ARBA" id="ARBA00049529"/>
    </source>
</evidence>
<comment type="similarity">
    <text evidence="2">Belongs to the class-IV pyridoxal-phosphate-dependent aminotransferase family.</text>
</comment>
<dbReference type="PANTHER" id="PTHR42743">
    <property type="entry name" value="AMINO-ACID AMINOTRANSFERASE"/>
    <property type="match status" value="1"/>
</dbReference>
<keyword evidence="14" id="KW-1185">Reference proteome</keyword>
<organism evidence="13 14">
    <name type="scientific">Alteromonas pelagimontana</name>
    <dbReference type="NCBI Taxonomy" id="1858656"/>
    <lineage>
        <taxon>Bacteria</taxon>
        <taxon>Pseudomonadati</taxon>
        <taxon>Pseudomonadota</taxon>
        <taxon>Gammaproteobacteria</taxon>
        <taxon>Alteromonadales</taxon>
        <taxon>Alteromonadaceae</taxon>
        <taxon>Alteromonas/Salinimonas group</taxon>
        <taxon>Alteromonas</taxon>
    </lineage>
</organism>
<reference evidence="14" key="1">
    <citation type="submission" date="2014-12" db="EMBL/GenBank/DDBJ databases">
        <title>Complete genome sequence of a multi-drug resistant Klebsiella pneumoniae.</title>
        <authorList>
            <person name="Hua X."/>
            <person name="Chen Q."/>
            <person name="Li X."/>
            <person name="Feng Y."/>
            <person name="Ruan Z."/>
            <person name="Yu Y."/>
        </authorList>
    </citation>
    <scope>NUCLEOTIDE SEQUENCE [LARGE SCALE GENOMIC DNA]</scope>
    <source>
        <strain evidence="14">5.12</strain>
    </source>
</reference>
<comment type="cofactor">
    <cofactor evidence="1">
        <name>pyridoxal 5'-phosphate</name>
        <dbReference type="ChEBI" id="CHEBI:597326"/>
    </cofactor>
</comment>
<keyword evidence="6 13" id="KW-0456">Lyase</keyword>
<dbReference type="FunFam" id="3.20.10.10:FF:000002">
    <property type="entry name" value="D-alanine aminotransferase"/>
    <property type="match status" value="1"/>
</dbReference>
<dbReference type="InterPro" id="IPR017824">
    <property type="entry name" value="Aminodeoxychorismate_lyase_IV"/>
</dbReference>
<evidence type="ECO:0000256" key="5">
    <source>
        <dbReference type="ARBA" id="ARBA00022909"/>
    </source>
</evidence>
<dbReference type="GO" id="GO:0005829">
    <property type="term" value="C:cytosol"/>
    <property type="evidence" value="ECO:0007669"/>
    <property type="project" value="TreeGrafter"/>
</dbReference>
<sequence length="277" mass="30899">MGQIIAANSFDVGDRAANYGDGLFTTMQVEDGRVALFNRHVSRMMNDGERLMLTLEQQQLETAIRAHAHECGSGVLKLLISSGVGGRGYARPETAKPHMIFSHHPLPGHYTRWRSEGIRTRVSSVRLAIQPLLGGIKHLNRLEQIFIKKELNSFKADDAIVCDADGFVIEGSAANIFWHRNGQWHTPEISTCGVKGVMRCFLLDWFEGNRMRVNVGRFVLDELFQADTVFFCNALMEIIPVTAIASDSATFDFPAQPVRVLQQAVAQNYKDEYDSGA</sequence>
<evidence type="ECO:0000256" key="1">
    <source>
        <dbReference type="ARBA" id="ARBA00001933"/>
    </source>
</evidence>
<evidence type="ECO:0000256" key="7">
    <source>
        <dbReference type="ARBA" id="ARBA00035633"/>
    </source>
</evidence>
<comment type="subunit">
    <text evidence="3">Homodimer.</text>
</comment>
<comment type="pathway">
    <text evidence="7">Cofactor biosynthesis; tetrahydrofolate biosynthesis; 4-aminobenzoate from chorismate: step 2/2.</text>
</comment>
<accession>A0A6M4M8H8</accession>